<dbReference type="PROSITE" id="PS50012">
    <property type="entry name" value="RCC1_3"/>
    <property type="match status" value="1"/>
</dbReference>
<evidence type="ECO:0000256" key="2">
    <source>
        <dbReference type="PROSITE-ProRule" id="PRU00235"/>
    </source>
</evidence>
<dbReference type="OrthoDB" id="61110at2759"/>
<dbReference type="Proteomes" id="UP000245207">
    <property type="component" value="Unassembled WGS sequence"/>
</dbReference>
<dbReference type="SUPFAM" id="SSF50985">
    <property type="entry name" value="RCC1/BLIP-II"/>
    <property type="match status" value="1"/>
</dbReference>
<organism evidence="3 4">
    <name type="scientific">Artemisia annua</name>
    <name type="common">Sweet wormwood</name>
    <dbReference type="NCBI Taxonomy" id="35608"/>
    <lineage>
        <taxon>Eukaryota</taxon>
        <taxon>Viridiplantae</taxon>
        <taxon>Streptophyta</taxon>
        <taxon>Embryophyta</taxon>
        <taxon>Tracheophyta</taxon>
        <taxon>Spermatophyta</taxon>
        <taxon>Magnoliopsida</taxon>
        <taxon>eudicotyledons</taxon>
        <taxon>Gunneridae</taxon>
        <taxon>Pentapetalae</taxon>
        <taxon>asterids</taxon>
        <taxon>campanulids</taxon>
        <taxon>Asterales</taxon>
        <taxon>Asteraceae</taxon>
        <taxon>Asteroideae</taxon>
        <taxon>Anthemideae</taxon>
        <taxon>Artemisiinae</taxon>
        <taxon>Artemisia</taxon>
    </lineage>
</organism>
<proteinExistence type="predicted"/>
<comment type="caution">
    <text evidence="3">The sequence shown here is derived from an EMBL/GenBank/DDBJ whole genome shotgun (WGS) entry which is preliminary data.</text>
</comment>
<protein>
    <submittedName>
        <fullName evidence="3">Regulator of chromosome condensation 1/beta-lactamase-inhibitor protein II</fullName>
    </submittedName>
</protein>
<accession>A0A2U1NXK0</accession>
<dbReference type="Gene3D" id="2.130.10.30">
    <property type="entry name" value="Regulator of chromosome condensation 1/beta-lactamase-inhibitor protein II"/>
    <property type="match status" value="1"/>
</dbReference>
<evidence type="ECO:0000313" key="4">
    <source>
        <dbReference type="Proteomes" id="UP000245207"/>
    </source>
</evidence>
<keyword evidence="1" id="KW-0677">Repeat</keyword>
<dbReference type="EMBL" id="PKPP01002013">
    <property type="protein sequence ID" value="PWA78253.1"/>
    <property type="molecule type" value="Genomic_DNA"/>
</dbReference>
<gene>
    <name evidence="3" type="ORF">CTI12_AA214100</name>
</gene>
<dbReference type="STRING" id="35608.A0A2U1NXK0"/>
<dbReference type="Pfam" id="PF00415">
    <property type="entry name" value="RCC1"/>
    <property type="match status" value="1"/>
</dbReference>
<dbReference type="AlphaFoldDB" id="A0A2U1NXK0"/>
<dbReference type="PANTHER" id="PTHR22872">
    <property type="entry name" value="BTK-BINDING PROTEIN-RELATED"/>
    <property type="match status" value="1"/>
</dbReference>
<dbReference type="PRINTS" id="PR00633">
    <property type="entry name" value="RCCNDNSATION"/>
</dbReference>
<dbReference type="InterPro" id="IPR009091">
    <property type="entry name" value="RCC1/BLIP-II"/>
</dbReference>
<reference evidence="3 4" key="1">
    <citation type="journal article" date="2018" name="Mol. Plant">
        <title>The genome of Artemisia annua provides insight into the evolution of Asteraceae family and artemisinin biosynthesis.</title>
        <authorList>
            <person name="Shen Q."/>
            <person name="Zhang L."/>
            <person name="Liao Z."/>
            <person name="Wang S."/>
            <person name="Yan T."/>
            <person name="Shi P."/>
            <person name="Liu M."/>
            <person name="Fu X."/>
            <person name="Pan Q."/>
            <person name="Wang Y."/>
            <person name="Lv Z."/>
            <person name="Lu X."/>
            <person name="Zhang F."/>
            <person name="Jiang W."/>
            <person name="Ma Y."/>
            <person name="Chen M."/>
            <person name="Hao X."/>
            <person name="Li L."/>
            <person name="Tang Y."/>
            <person name="Lv G."/>
            <person name="Zhou Y."/>
            <person name="Sun X."/>
            <person name="Brodelius P.E."/>
            <person name="Rose J.K.C."/>
            <person name="Tang K."/>
        </authorList>
    </citation>
    <scope>NUCLEOTIDE SEQUENCE [LARGE SCALE GENOMIC DNA]</scope>
    <source>
        <strain evidence="4">cv. Huhao1</strain>
        <tissue evidence="3">Leaf</tissue>
    </source>
</reference>
<evidence type="ECO:0000313" key="3">
    <source>
        <dbReference type="EMBL" id="PWA78253.1"/>
    </source>
</evidence>
<name>A0A2U1NXK0_ARTAN</name>
<dbReference type="InterPro" id="IPR000408">
    <property type="entry name" value="Reg_chr_condens"/>
</dbReference>
<feature type="repeat" description="RCC1" evidence="2">
    <location>
        <begin position="35"/>
        <end position="89"/>
    </location>
</feature>
<evidence type="ECO:0000256" key="1">
    <source>
        <dbReference type="ARBA" id="ARBA00022737"/>
    </source>
</evidence>
<dbReference type="PANTHER" id="PTHR22872:SF2">
    <property type="entry name" value="INHIBITOR OF BRUTON TYROSINE KINASE"/>
    <property type="match status" value="1"/>
</dbReference>
<keyword evidence="4" id="KW-1185">Reference proteome</keyword>
<dbReference type="InterPro" id="IPR051625">
    <property type="entry name" value="Signaling_Regulatory_Domain"/>
</dbReference>
<sequence>MPEIRTSYVDSGNLSRKVVSVSAGEAHTLALTGDGSVYSWGKGTFGRLGTGSEHDRLSPVKLIFGSGDDRVKIVGVAAGAYHSLALSEAFLGLDPPGSTTDESTTNNKTGHEISSVKAGGMMSLAIDDLGSLWIWGNCPPEDIPNECEFLLVSTYTPIPVWAFNGQIVVKVASGSEHMIRP</sequence>